<keyword evidence="2" id="KW-1185">Reference proteome</keyword>
<accession>A0A1I7TUS0</accession>
<dbReference type="PANTHER" id="PTHR21503">
    <property type="entry name" value="F-BOX-CONTAINING HYPOTHETICAL PROTEIN C.ELEGANS"/>
    <property type="match status" value="1"/>
</dbReference>
<organism evidence="2 3">
    <name type="scientific">Caenorhabditis tropicalis</name>
    <dbReference type="NCBI Taxonomy" id="1561998"/>
    <lineage>
        <taxon>Eukaryota</taxon>
        <taxon>Metazoa</taxon>
        <taxon>Ecdysozoa</taxon>
        <taxon>Nematoda</taxon>
        <taxon>Chromadorea</taxon>
        <taxon>Rhabditida</taxon>
        <taxon>Rhabditina</taxon>
        <taxon>Rhabditomorpha</taxon>
        <taxon>Rhabditoidea</taxon>
        <taxon>Rhabditidae</taxon>
        <taxon>Peloderinae</taxon>
        <taxon>Caenorhabditis</taxon>
    </lineage>
</organism>
<name>A0A1I7TUS0_9PELO</name>
<protein>
    <submittedName>
        <fullName evidence="3">F-box domain-containing protein</fullName>
    </submittedName>
</protein>
<evidence type="ECO:0000313" key="3">
    <source>
        <dbReference type="WBParaSite" id="Csp11.Scaffold629.g11987.t1"/>
    </source>
</evidence>
<dbReference type="eggNOG" id="ENOG502TJ3T">
    <property type="taxonomic scope" value="Eukaryota"/>
</dbReference>
<dbReference type="Pfam" id="PF00646">
    <property type="entry name" value="F-box"/>
    <property type="match status" value="1"/>
</dbReference>
<reference evidence="3" key="1">
    <citation type="submission" date="2016-11" db="UniProtKB">
        <authorList>
            <consortium name="WormBaseParasite"/>
        </authorList>
    </citation>
    <scope>IDENTIFICATION</scope>
</reference>
<dbReference type="InterPro" id="IPR001810">
    <property type="entry name" value="F-box_dom"/>
</dbReference>
<dbReference type="Proteomes" id="UP000095282">
    <property type="component" value="Unplaced"/>
</dbReference>
<dbReference type="AlphaFoldDB" id="A0A1I7TUS0"/>
<feature type="domain" description="F-box" evidence="1">
    <location>
        <begin position="6"/>
        <end position="45"/>
    </location>
</feature>
<dbReference type="WBParaSite" id="Csp11.Scaffold629.g11987.t1">
    <property type="protein sequence ID" value="Csp11.Scaffold629.g11987.t1"/>
    <property type="gene ID" value="Csp11.Scaffold629.g11987"/>
</dbReference>
<proteinExistence type="predicted"/>
<evidence type="ECO:0000313" key="2">
    <source>
        <dbReference type="Proteomes" id="UP000095282"/>
    </source>
</evidence>
<sequence>MFSKDILSLPTVVIEHIFKRTPIYDLVNFSLSSEFANFAVNQFNYHVTPSIEVTIKRKNELDFYVEIGVLGCSGVWSIEKKDRKSPRIMEKIGDNLVVISRKSSEALTILTMDILKTTSSLVHHIQSIFKTIDLTVTFDDIMLSEISGISQWKLVSEAKKVKLIDSIVDSWSEFQRLLTPGQDLLLDGASIEFQDGLTEGGLDRLKSFKILNADYQWMLFGFGGTLWTQGPRIYETEEGEKIDCSNGNDWVREDGRVCTLVFTMEGIKEDPMETEVTARRTALFLVWP</sequence>
<evidence type="ECO:0000259" key="1">
    <source>
        <dbReference type="Pfam" id="PF00646"/>
    </source>
</evidence>